<keyword evidence="1" id="KW-1133">Transmembrane helix</keyword>
<dbReference type="NCBIfam" id="NF033634">
    <property type="entry name" value="SLATT_1"/>
    <property type="match status" value="1"/>
</dbReference>
<name>A0A1I4QVK5_9PROT</name>
<reference evidence="3 4" key="1">
    <citation type="submission" date="2016-10" db="EMBL/GenBank/DDBJ databases">
        <authorList>
            <person name="de Groot N.N."/>
        </authorList>
    </citation>
    <scope>NUCLEOTIDE SEQUENCE [LARGE SCALE GENOMIC DNA]</scope>
    <source>
        <strain evidence="3 4">Nm146</strain>
    </source>
</reference>
<accession>A0A1I4QVK5</accession>
<evidence type="ECO:0000313" key="3">
    <source>
        <dbReference type="EMBL" id="SFM44102.1"/>
    </source>
</evidence>
<dbReference type="OrthoDB" id="9182808at2"/>
<dbReference type="STRING" id="52442.SAMN05421880_11668"/>
<dbReference type="RefSeq" id="WP_090669338.1">
    <property type="nucleotide sequence ID" value="NZ_CAJNAP010000012.1"/>
</dbReference>
<dbReference type="InterPro" id="IPR025325">
    <property type="entry name" value="DUF4231"/>
</dbReference>
<keyword evidence="4" id="KW-1185">Reference proteome</keyword>
<proteinExistence type="predicted"/>
<evidence type="ECO:0000256" key="1">
    <source>
        <dbReference type="SAM" id="Phobius"/>
    </source>
</evidence>
<evidence type="ECO:0000313" key="4">
    <source>
        <dbReference type="Proteomes" id="UP000199561"/>
    </source>
</evidence>
<dbReference type="Proteomes" id="UP000199561">
    <property type="component" value="Unassembled WGS sequence"/>
</dbReference>
<feature type="transmembrane region" description="Helical" evidence="1">
    <location>
        <begin position="46"/>
        <end position="65"/>
    </location>
</feature>
<dbReference type="EMBL" id="FOUF01000016">
    <property type="protein sequence ID" value="SFM44102.1"/>
    <property type="molecule type" value="Genomic_DNA"/>
</dbReference>
<keyword evidence="1" id="KW-0472">Membrane</keyword>
<evidence type="ECO:0000313" key="2">
    <source>
        <dbReference type="EMBL" id="CAE6501921.1"/>
    </source>
</evidence>
<gene>
    <name evidence="2" type="ORF">NMYAN_20135</name>
    <name evidence="3" type="ORF">SAMN05421880_11668</name>
</gene>
<dbReference type="Pfam" id="PF14015">
    <property type="entry name" value="DUF4231"/>
    <property type="match status" value="1"/>
</dbReference>
<feature type="transmembrane region" description="Helical" evidence="1">
    <location>
        <begin position="77"/>
        <end position="95"/>
    </location>
</feature>
<reference evidence="2" key="2">
    <citation type="submission" date="2021-02" db="EMBL/GenBank/DDBJ databases">
        <authorList>
            <person name="Han P."/>
        </authorList>
    </citation>
    <scope>NUCLEOTIDE SEQUENCE</scope>
    <source>
        <strain evidence="2">Nitrosomonas nitrosa 18-3D</strain>
    </source>
</reference>
<sequence length="174" mass="19628">MTNSLPKVEAFLSALQEQRFFKDAATSGSVLWYIDFYQKRAPSRRMAFRASGFILLFLSISLPFITQLSPAEWQAKVASILAWLIALVAAANAFFNWQKAWQLYTQTQLTLQLALSEWELRTAEARAAATDEEGVKLLQDALQKLAKTVSEAVSNETAQYFEGVKVPNIHNHQK</sequence>
<dbReference type="Proteomes" id="UP000601736">
    <property type="component" value="Unassembled WGS sequence"/>
</dbReference>
<dbReference type="AlphaFoldDB" id="A0A1I4QVK5"/>
<protein>
    <submittedName>
        <fullName evidence="3">Uncharacterized protein</fullName>
    </submittedName>
</protein>
<keyword evidence="1" id="KW-0812">Transmembrane</keyword>
<dbReference type="EMBL" id="CAJNAP010000012">
    <property type="protein sequence ID" value="CAE6501921.1"/>
    <property type="molecule type" value="Genomic_DNA"/>
</dbReference>
<organism evidence="3 4">
    <name type="scientific">Nitrosomonas nitrosa</name>
    <dbReference type="NCBI Taxonomy" id="52442"/>
    <lineage>
        <taxon>Bacteria</taxon>
        <taxon>Pseudomonadati</taxon>
        <taxon>Pseudomonadota</taxon>
        <taxon>Betaproteobacteria</taxon>
        <taxon>Nitrosomonadales</taxon>
        <taxon>Nitrosomonadaceae</taxon>
        <taxon>Nitrosomonas</taxon>
    </lineage>
</organism>